<evidence type="ECO:0000256" key="1">
    <source>
        <dbReference type="SAM" id="MobiDB-lite"/>
    </source>
</evidence>
<sequence length="69" mass="7969">MTNKKPKRKRKRKTAAATGKSLRPKRLAPITESRLEGYLTCLGILYLLVLVALIVTDNRTTIKRCHLWY</sequence>
<keyword evidence="4" id="KW-1185">Reference proteome</keyword>
<keyword evidence="2" id="KW-1133">Transmembrane helix</keyword>
<dbReference type="EMBL" id="KV454539">
    <property type="protein sequence ID" value="ODV68326.1"/>
    <property type="molecule type" value="Genomic_DNA"/>
</dbReference>
<evidence type="ECO:0000313" key="4">
    <source>
        <dbReference type="Proteomes" id="UP000095085"/>
    </source>
</evidence>
<evidence type="ECO:0000313" key="3">
    <source>
        <dbReference type="EMBL" id="ODV68326.1"/>
    </source>
</evidence>
<gene>
    <name evidence="3" type="ORF">HYPBUDRAFT_151844</name>
</gene>
<accession>A0A1E4RM56</accession>
<feature type="region of interest" description="Disordered" evidence="1">
    <location>
        <begin position="1"/>
        <end position="23"/>
    </location>
</feature>
<keyword evidence="2" id="KW-0812">Transmembrane</keyword>
<evidence type="ECO:0000256" key="2">
    <source>
        <dbReference type="SAM" id="Phobius"/>
    </source>
</evidence>
<feature type="compositionally biased region" description="Basic residues" evidence="1">
    <location>
        <begin position="1"/>
        <end position="14"/>
    </location>
</feature>
<organism evidence="3 4">
    <name type="scientific">Hyphopichia burtonii NRRL Y-1933</name>
    <dbReference type="NCBI Taxonomy" id="984485"/>
    <lineage>
        <taxon>Eukaryota</taxon>
        <taxon>Fungi</taxon>
        <taxon>Dikarya</taxon>
        <taxon>Ascomycota</taxon>
        <taxon>Saccharomycotina</taxon>
        <taxon>Pichiomycetes</taxon>
        <taxon>Debaryomycetaceae</taxon>
        <taxon>Hyphopichia</taxon>
    </lineage>
</organism>
<dbReference type="GeneID" id="30995265"/>
<dbReference type="Proteomes" id="UP000095085">
    <property type="component" value="Unassembled WGS sequence"/>
</dbReference>
<dbReference type="RefSeq" id="XP_020077393.1">
    <property type="nucleotide sequence ID" value="XM_020220715.1"/>
</dbReference>
<keyword evidence="2" id="KW-0472">Membrane</keyword>
<protein>
    <submittedName>
        <fullName evidence="3">Uncharacterized protein</fullName>
    </submittedName>
</protein>
<proteinExistence type="predicted"/>
<reference evidence="4" key="1">
    <citation type="submission" date="2016-05" db="EMBL/GenBank/DDBJ databases">
        <title>Comparative genomics of biotechnologically important yeasts.</title>
        <authorList>
            <consortium name="DOE Joint Genome Institute"/>
            <person name="Riley R."/>
            <person name="Haridas S."/>
            <person name="Wolfe K.H."/>
            <person name="Lopes M.R."/>
            <person name="Hittinger C.T."/>
            <person name="Goker M."/>
            <person name="Salamov A."/>
            <person name="Wisecaver J."/>
            <person name="Long T.M."/>
            <person name="Aerts A.L."/>
            <person name="Barry K."/>
            <person name="Choi C."/>
            <person name="Clum A."/>
            <person name="Coughlan A.Y."/>
            <person name="Deshpande S."/>
            <person name="Douglass A.P."/>
            <person name="Hanson S.J."/>
            <person name="Klenk H.-P."/>
            <person name="Labutti K."/>
            <person name="Lapidus A."/>
            <person name="Lindquist E."/>
            <person name="Lipzen A."/>
            <person name="Meier-Kolthoff J.P."/>
            <person name="Ohm R.A."/>
            <person name="Otillar R.P."/>
            <person name="Pangilinan J."/>
            <person name="Peng Y."/>
            <person name="Rokas A."/>
            <person name="Rosa C.A."/>
            <person name="Scheuner C."/>
            <person name="Sibirny A.A."/>
            <person name="Slot J.C."/>
            <person name="Stielow J.B."/>
            <person name="Sun H."/>
            <person name="Kurtzman C.P."/>
            <person name="Blackwell M."/>
            <person name="Grigoriev I.V."/>
            <person name="Jeffries T.W."/>
        </authorList>
    </citation>
    <scope>NUCLEOTIDE SEQUENCE [LARGE SCALE GENOMIC DNA]</scope>
    <source>
        <strain evidence="4">NRRL Y-1933</strain>
    </source>
</reference>
<feature type="transmembrane region" description="Helical" evidence="2">
    <location>
        <begin position="35"/>
        <end position="55"/>
    </location>
</feature>
<name>A0A1E4RM56_9ASCO</name>
<dbReference type="AlphaFoldDB" id="A0A1E4RM56"/>